<evidence type="ECO:0000313" key="6">
    <source>
        <dbReference type="Proteomes" id="UP001259982"/>
    </source>
</evidence>
<dbReference type="PANTHER" id="PTHR12169">
    <property type="entry name" value="ATPASE N2B"/>
    <property type="match status" value="1"/>
</dbReference>
<evidence type="ECO:0000256" key="4">
    <source>
        <dbReference type="SAM" id="MobiDB-lite"/>
    </source>
</evidence>
<dbReference type="InterPro" id="IPR027417">
    <property type="entry name" value="P-loop_NTPase"/>
</dbReference>
<keyword evidence="1 3" id="KW-0547">Nucleotide-binding</keyword>
<feature type="region of interest" description="Disordered" evidence="4">
    <location>
        <begin position="1"/>
        <end position="25"/>
    </location>
</feature>
<organism evidence="5 6">
    <name type="scientific">Spectribacter acetivorans</name>
    <dbReference type="NCBI Taxonomy" id="3075603"/>
    <lineage>
        <taxon>Bacteria</taxon>
        <taxon>Pseudomonadati</taxon>
        <taxon>Pseudomonadota</taxon>
        <taxon>Gammaproteobacteria</taxon>
        <taxon>Salinisphaerales</taxon>
        <taxon>Salinisphaeraceae</taxon>
        <taxon>Spectribacter</taxon>
    </lineage>
</organism>
<proteinExistence type="inferred from homology"/>
<keyword evidence="3" id="KW-0378">Hydrolase</keyword>
<gene>
    <name evidence="3 5" type="primary">zapE</name>
    <name evidence="5" type="ORF">RM531_11915</name>
</gene>
<dbReference type="PANTHER" id="PTHR12169:SF6">
    <property type="entry name" value="AFG1-LIKE ATPASE"/>
    <property type="match status" value="1"/>
</dbReference>
<keyword evidence="3" id="KW-0131">Cell cycle</keyword>
<dbReference type="NCBIfam" id="NF040713">
    <property type="entry name" value="ZapE"/>
    <property type="match status" value="1"/>
</dbReference>
<keyword evidence="3" id="KW-0963">Cytoplasm</keyword>
<name>A0ABU3B9N6_9GAMM</name>
<comment type="similarity">
    <text evidence="3">Belongs to the AFG1 ATPase family. ZapE subfamily.</text>
</comment>
<keyword evidence="3 5" id="KW-0132">Cell division</keyword>
<comment type="subcellular location">
    <subcellularLocation>
        <location evidence="3">Cytoplasm</location>
    </subcellularLocation>
</comment>
<dbReference type="RefSeq" id="WP_311659533.1">
    <property type="nucleotide sequence ID" value="NZ_JAVRHY010000011.1"/>
</dbReference>
<feature type="binding site" evidence="3">
    <location>
        <begin position="64"/>
        <end position="71"/>
    </location>
    <ligand>
        <name>ATP</name>
        <dbReference type="ChEBI" id="CHEBI:30616"/>
    </ligand>
</feature>
<dbReference type="Pfam" id="PF03969">
    <property type="entry name" value="AFG1_ATPase"/>
    <property type="match status" value="1"/>
</dbReference>
<comment type="subunit">
    <text evidence="3">Interacts with FtsZ.</text>
</comment>
<accession>A0ABU3B9N6</accession>
<dbReference type="EMBL" id="JAVRHY010000011">
    <property type="protein sequence ID" value="MDT0619181.1"/>
    <property type="molecule type" value="Genomic_DNA"/>
</dbReference>
<reference evidence="5 6" key="1">
    <citation type="submission" date="2023-09" db="EMBL/GenBank/DDBJ databases">
        <authorList>
            <person name="Rey-Velasco X."/>
        </authorList>
    </citation>
    <scope>NUCLEOTIDE SEQUENCE [LARGE SCALE GENOMIC DNA]</scope>
    <source>
        <strain evidence="5 6">P385</strain>
    </source>
</reference>
<dbReference type="GO" id="GO:0051301">
    <property type="term" value="P:cell division"/>
    <property type="evidence" value="ECO:0007669"/>
    <property type="project" value="UniProtKB-KW"/>
</dbReference>
<dbReference type="InterPro" id="IPR030870">
    <property type="entry name" value="ZapE"/>
</dbReference>
<evidence type="ECO:0000256" key="1">
    <source>
        <dbReference type="ARBA" id="ARBA00022741"/>
    </source>
</evidence>
<evidence type="ECO:0000313" key="5">
    <source>
        <dbReference type="EMBL" id="MDT0619181.1"/>
    </source>
</evidence>
<sequence>MPAAEAAGPRQRYEQDLADPEFQSDPAQAAAVDALQAIHDALVDSPPKRLRRGWTPVNGLYMWGGVGRGKTYLMDRFFESLPFTRKRRSHFHRFMHQVHQRRRHYSDKQDPLKLIAREMAHDRVLCFDEFYVADVADAMILGRLVTELFEQGVTLVATSNIPPDDLYAGGLQRERFLPVIDRIREHCDVMELDHGIDYRLRQLERAEIYHHPLDADAEDNLAAYFREMAGGSSESNTHLEINDRAVPARRLGSDVVWFSFDDLCRGPRSAEDYCEIARCFHTVLVSGIPVLDNAENDPARRLINLVDEFYDRGVKLIVSAEAAPEDIYTGKRLAFEFERTVSRLREMGSHDYLAAPHRP</sequence>
<protein>
    <recommendedName>
        <fullName evidence="3">Cell division protein ZapE</fullName>
    </recommendedName>
    <alternativeName>
        <fullName evidence="3">Z ring-associated protein ZapE</fullName>
    </alternativeName>
</protein>
<dbReference type="SUPFAM" id="SSF52540">
    <property type="entry name" value="P-loop containing nucleoside triphosphate hydrolases"/>
    <property type="match status" value="1"/>
</dbReference>
<keyword evidence="6" id="KW-1185">Reference proteome</keyword>
<comment type="function">
    <text evidence="3">Reduces the stability of FtsZ polymers in the presence of ATP.</text>
</comment>
<dbReference type="Proteomes" id="UP001259982">
    <property type="component" value="Unassembled WGS sequence"/>
</dbReference>
<dbReference type="Gene3D" id="3.40.50.300">
    <property type="entry name" value="P-loop containing nucleotide triphosphate hydrolases"/>
    <property type="match status" value="1"/>
</dbReference>
<keyword evidence="2 3" id="KW-0067">ATP-binding</keyword>
<comment type="caution">
    <text evidence="5">The sequence shown here is derived from an EMBL/GenBank/DDBJ whole genome shotgun (WGS) entry which is preliminary data.</text>
</comment>
<dbReference type="InterPro" id="IPR005654">
    <property type="entry name" value="ATPase_AFG1-like"/>
</dbReference>
<dbReference type="HAMAP" id="MF_01919">
    <property type="entry name" value="ZapE"/>
    <property type="match status" value="1"/>
</dbReference>
<evidence type="ECO:0000256" key="3">
    <source>
        <dbReference type="HAMAP-Rule" id="MF_01919"/>
    </source>
</evidence>
<evidence type="ECO:0000256" key="2">
    <source>
        <dbReference type="ARBA" id="ARBA00022840"/>
    </source>
</evidence>